<evidence type="ECO:0000259" key="2">
    <source>
        <dbReference type="Pfam" id="PF18615"/>
    </source>
</evidence>
<reference evidence="3" key="2">
    <citation type="submission" date="2025-09" db="UniProtKB">
        <authorList>
            <consortium name="Ensembl"/>
        </authorList>
    </citation>
    <scope>IDENTIFICATION</scope>
</reference>
<evidence type="ECO:0000256" key="1">
    <source>
        <dbReference type="SAM" id="MobiDB-lite"/>
    </source>
</evidence>
<dbReference type="Proteomes" id="UP000261540">
    <property type="component" value="Unplaced"/>
</dbReference>
<feature type="region of interest" description="Disordered" evidence="1">
    <location>
        <begin position="564"/>
        <end position="590"/>
    </location>
</feature>
<reference evidence="3" key="1">
    <citation type="submission" date="2025-08" db="UniProtKB">
        <authorList>
            <consortium name="Ensembl"/>
        </authorList>
    </citation>
    <scope>IDENTIFICATION</scope>
</reference>
<protein>
    <recommendedName>
        <fullName evidence="2">Short myomegalin-like EB1 binding protein N-terminal domain-containing protein</fullName>
    </recommendedName>
</protein>
<name>A0A3B3SQ48_9TELE</name>
<keyword evidence="4" id="KW-1185">Reference proteome</keyword>
<dbReference type="PANTHER" id="PTHR46501">
    <property type="entry name" value="MYOMEGALIN"/>
    <property type="match status" value="1"/>
</dbReference>
<dbReference type="GO" id="GO:0005794">
    <property type="term" value="C:Golgi apparatus"/>
    <property type="evidence" value="ECO:0007669"/>
    <property type="project" value="TreeGrafter"/>
</dbReference>
<feature type="domain" description="Short myomegalin-like EB1 binding protein N-terminal" evidence="2">
    <location>
        <begin position="127"/>
        <end position="196"/>
    </location>
</feature>
<proteinExistence type="predicted"/>
<organism evidence="3 4">
    <name type="scientific">Paramormyrops kingsleyae</name>
    <dbReference type="NCBI Taxonomy" id="1676925"/>
    <lineage>
        <taxon>Eukaryota</taxon>
        <taxon>Metazoa</taxon>
        <taxon>Chordata</taxon>
        <taxon>Craniata</taxon>
        <taxon>Vertebrata</taxon>
        <taxon>Euteleostomi</taxon>
        <taxon>Actinopterygii</taxon>
        <taxon>Neopterygii</taxon>
        <taxon>Teleostei</taxon>
        <taxon>Osteoglossocephala</taxon>
        <taxon>Osteoglossomorpha</taxon>
        <taxon>Osteoglossiformes</taxon>
        <taxon>Mormyridae</taxon>
        <taxon>Paramormyrops</taxon>
    </lineage>
</organism>
<dbReference type="STRING" id="1676925.ENSPKIP00000032874"/>
<dbReference type="AlphaFoldDB" id="A0A3B3SQ48"/>
<feature type="region of interest" description="Disordered" evidence="1">
    <location>
        <begin position="101"/>
        <end position="122"/>
    </location>
</feature>
<dbReference type="GO" id="GO:0060090">
    <property type="term" value="F:molecular adaptor activity"/>
    <property type="evidence" value="ECO:0007669"/>
    <property type="project" value="TreeGrafter"/>
</dbReference>
<dbReference type="GO" id="GO:0007098">
    <property type="term" value="P:centrosome cycle"/>
    <property type="evidence" value="ECO:0007669"/>
    <property type="project" value="TreeGrafter"/>
</dbReference>
<dbReference type="InterPro" id="IPR040947">
    <property type="entry name" value="SMYLE_N"/>
</dbReference>
<dbReference type="Pfam" id="PF18615">
    <property type="entry name" value="SMYLE_N"/>
    <property type="match status" value="1"/>
</dbReference>
<dbReference type="InterPro" id="IPR052593">
    <property type="entry name" value="MT-associated_AKAP9-binding"/>
</dbReference>
<dbReference type="GeneTree" id="ENSGT00980000198705"/>
<dbReference type="Ensembl" id="ENSPKIT00000013752.1">
    <property type="protein sequence ID" value="ENSPKIP00000032874.1"/>
    <property type="gene ID" value="ENSPKIG00000012800.1"/>
</dbReference>
<evidence type="ECO:0000313" key="3">
    <source>
        <dbReference type="Ensembl" id="ENSPKIP00000032874.1"/>
    </source>
</evidence>
<dbReference type="GO" id="GO:0005813">
    <property type="term" value="C:centrosome"/>
    <property type="evidence" value="ECO:0007669"/>
    <property type="project" value="TreeGrafter"/>
</dbReference>
<dbReference type="PANTHER" id="PTHR46501:SF6">
    <property type="entry name" value="SI:CH73-95L15.5"/>
    <property type="match status" value="1"/>
</dbReference>
<dbReference type="GO" id="GO:0090063">
    <property type="term" value="P:positive regulation of microtubule nucleation"/>
    <property type="evidence" value="ECO:0007669"/>
    <property type="project" value="TreeGrafter"/>
</dbReference>
<sequence length="637" mass="72449">SSLSLGSSHSLSKSQLPSSSRGVDLLSVLTHALNKSVPRGSRRGEFLCGKCVSMLERVFKFDTVIARVRVLSSERLQKLVQERDKLRQWVYNAYRNHNAREWETRGGPSQEENGEGGGREEKVTDGYRDMLRDNMSLSAFECWSEKWGSCPYFQRTGKRCRKGKSCQGCDSLRVSDSDYESVCGVPRSLPFQAFSPLALSRDKSRSMPLHWSRMSSVSSDSASSVGSCHSFQEPFYSGSVPSLISMDGPEAFDWPEEEHVMLGNILKELKAIETRPVKCPSGSRIPVWDRSRGGSWESARERSGSDVIRALSFGDGGHDEDVADGEAKDVLTELTDEFLPLHKELHSRERIIRDCMSLVKMLRAEVGGADVEARLTEKLTEILKNTDTKTVLREEREKQMALEKEVEALRQATRDREMDLDTLRSLLQCNQDVIDRVELGERERVLREGQLEREAWRQRDQALTKLLQEKETLTCCLNEALESALKDVQALSDSVIGQGLSGGGAEGALAYQLREKETMLSGWLKDREEHSASMWQEVQAQGDNHGQTVSTLTAQLRDTQTALREREKESKKTLREWQREREDRSREERKLRENLEKRDELIQQVLFDSEERDRQLTELQQNALSKLEPRTALKDTL</sequence>
<dbReference type="GO" id="GO:1903358">
    <property type="term" value="P:regulation of Golgi organization"/>
    <property type="evidence" value="ECO:0007669"/>
    <property type="project" value="TreeGrafter"/>
</dbReference>
<accession>A0A3B3SQ48</accession>
<evidence type="ECO:0000313" key="4">
    <source>
        <dbReference type="Proteomes" id="UP000261540"/>
    </source>
</evidence>